<evidence type="ECO:0000256" key="4">
    <source>
        <dbReference type="RuleBase" id="RU004514"/>
    </source>
</evidence>
<dbReference type="PANTHER" id="PTHR10146">
    <property type="entry name" value="PROLINE SYNTHETASE CO-TRANSCRIBED BACTERIAL HOMOLOG PROTEIN"/>
    <property type="match status" value="1"/>
</dbReference>
<evidence type="ECO:0000256" key="2">
    <source>
        <dbReference type="HAMAP-Rule" id="MF_02087"/>
    </source>
</evidence>
<dbReference type="GO" id="GO:0030170">
    <property type="term" value="F:pyridoxal phosphate binding"/>
    <property type="evidence" value="ECO:0007669"/>
    <property type="project" value="UniProtKB-UniRule"/>
</dbReference>
<dbReference type="PATRIC" id="fig|28229.3.peg.1141"/>
<name>A0A099L317_COLPS</name>
<keyword evidence="1 2" id="KW-0663">Pyridoxal phosphate</keyword>
<evidence type="ECO:0000256" key="1">
    <source>
        <dbReference type="ARBA" id="ARBA00022898"/>
    </source>
</evidence>
<evidence type="ECO:0000313" key="7">
    <source>
        <dbReference type="Proteomes" id="UP000029868"/>
    </source>
</evidence>
<evidence type="ECO:0000256" key="3">
    <source>
        <dbReference type="PIRSR" id="PIRSR004848-1"/>
    </source>
</evidence>
<comment type="caution">
    <text evidence="6">The sequence shown here is derived from an EMBL/GenBank/DDBJ whole genome shotgun (WGS) entry which is preliminary data.</text>
</comment>
<evidence type="ECO:0000259" key="5">
    <source>
        <dbReference type="Pfam" id="PF01168"/>
    </source>
</evidence>
<dbReference type="HAMAP" id="MF_02087">
    <property type="entry name" value="PLP_homeostasis"/>
    <property type="match status" value="1"/>
</dbReference>
<dbReference type="InterPro" id="IPR001608">
    <property type="entry name" value="Ala_racemase_N"/>
</dbReference>
<dbReference type="PROSITE" id="PS01211">
    <property type="entry name" value="UPF0001"/>
    <property type="match status" value="1"/>
</dbReference>
<dbReference type="PIRSF" id="PIRSF004848">
    <property type="entry name" value="YBL036c_PLPDEIII"/>
    <property type="match status" value="1"/>
</dbReference>
<dbReference type="OrthoDB" id="9804072at2"/>
<comment type="function">
    <text evidence="2">Pyridoxal 5'-phosphate (PLP)-binding protein, which is involved in PLP homeostasis.</text>
</comment>
<dbReference type="SUPFAM" id="SSF51419">
    <property type="entry name" value="PLP-binding barrel"/>
    <property type="match status" value="1"/>
</dbReference>
<accession>A0A099L317</accession>
<dbReference type="CDD" id="cd06824">
    <property type="entry name" value="PLPDE_III_Yggs_like"/>
    <property type="match status" value="1"/>
</dbReference>
<dbReference type="Pfam" id="PF01168">
    <property type="entry name" value="Ala_racemase_N"/>
    <property type="match status" value="1"/>
</dbReference>
<dbReference type="RefSeq" id="WP_081967731.1">
    <property type="nucleotide sequence ID" value="NZ_JQEC01000011.1"/>
</dbReference>
<dbReference type="AlphaFoldDB" id="A0A099L317"/>
<dbReference type="NCBIfam" id="TIGR00044">
    <property type="entry name" value="YggS family pyridoxal phosphate-dependent enzyme"/>
    <property type="match status" value="1"/>
</dbReference>
<comment type="similarity">
    <text evidence="2 4">Belongs to the pyridoxal phosphate-binding protein YggS/PROSC family.</text>
</comment>
<evidence type="ECO:0000313" key="6">
    <source>
        <dbReference type="EMBL" id="KGJ96258.1"/>
    </source>
</evidence>
<dbReference type="Proteomes" id="UP000029868">
    <property type="component" value="Unassembled WGS sequence"/>
</dbReference>
<organism evidence="6 7">
    <name type="scientific">Colwellia psychrerythraea</name>
    <name type="common">Vibrio psychroerythus</name>
    <dbReference type="NCBI Taxonomy" id="28229"/>
    <lineage>
        <taxon>Bacteria</taxon>
        <taxon>Pseudomonadati</taxon>
        <taxon>Pseudomonadota</taxon>
        <taxon>Gammaproteobacteria</taxon>
        <taxon>Alteromonadales</taxon>
        <taxon>Colwelliaceae</taxon>
        <taxon>Colwellia</taxon>
    </lineage>
</organism>
<gene>
    <name evidence="6" type="ORF">GAB14E_0205</name>
</gene>
<dbReference type="PANTHER" id="PTHR10146:SF14">
    <property type="entry name" value="PYRIDOXAL PHOSPHATE HOMEOSTASIS PROTEIN"/>
    <property type="match status" value="1"/>
</dbReference>
<proteinExistence type="inferred from homology"/>
<feature type="domain" description="Alanine racemase N-terminal" evidence="5">
    <location>
        <begin position="41"/>
        <end position="239"/>
    </location>
</feature>
<reference evidence="6 7" key="1">
    <citation type="submission" date="2014-08" db="EMBL/GenBank/DDBJ databases">
        <title>Genomic and Phenotypic Diversity of Colwellia psychrerythraea strains from Disparate Marine Basins.</title>
        <authorList>
            <person name="Techtmann S.M."/>
            <person name="Stelling S.C."/>
            <person name="Utturkar S.M."/>
            <person name="Alshibli N."/>
            <person name="Harris A."/>
            <person name="Brown S.D."/>
            <person name="Hazen T.C."/>
        </authorList>
    </citation>
    <scope>NUCLEOTIDE SEQUENCE [LARGE SCALE GENOMIC DNA]</scope>
    <source>
        <strain evidence="6 7">GAB14E</strain>
    </source>
</reference>
<dbReference type="InterPro" id="IPR011078">
    <property type="entry name" value="PyrdxlP_homeostasis"/>
</dbReference>
<protein>
    <recommendedName>
        <fullName evidence="2">Pyridoxal phosphate homeostasis protein</fullName>
        <shortName evidence="2">PLP homeostasis protein</shortName>
    </recommendedName>
</protein>
<dbReference type="Gene3D" id="3.20.20.10">
    <property type="entry name" value="Alanine racemase"/>
    <property type="match status" value="1"/>
</dbReference>
<sequence length="243" mass="27042">MINIKDNIDKIKAQIQQACQQSARLIPVTELPKPLLENSSPVSLLAVSKTKPATLIEQAYLAGQKDFGENYLQEAVEKITQLAHLPELTWHFIGPIQSNKTKLIASNFSWVHSVDREKIALRLNQHIQDDDCHDTPLNICLQVNISNEESKSGIDVSEVFTLAKVINNCDKLTLRGLMAVPEKNANSACYEKMQLLFEQLKKQYPSVDTLSLGMSNDLEQAVAHGSTMVRIGTAIFGSRTNKT</sequence>
<dbReference type="FunFam" id="3.20.20.10:FF:000018">
    <property type="entry name" value="Pyridoxal phosphate homeostasis protein"/>
    <property type="match status" value="1"/>
</dbReference>
<dbReference type="EMBL" id="JQEC01000011">
    <property type="protein sequence ID" value="KGJ96258.1"/>
    <property type="molecule type" value="Genomic_DNA"/>
</dbReference>
<dbReference type="InterPro" id="IPR029066">
    <property type="entry name" value="PLP-binding_barrel"/>
</dbReference>
<comment type="cofactor">
    <cofactor evidence="3">
        <name>pyridoxal 5'-phosphate</name>
        <dbReference type="ChEBI" id="CHEBI:597326"/>
    </cofactor>
</comment>
<feature type="modified residue" description="N6-(pyridoxal phosphate)lysine" evidence="2 3">
    <location>
        <position position="49"/>
    </location>
</feature>